<keyword evidence="2" id="KW-1185">Reference proteome</keyword>
<accession>A0ABT2DYF5</accession>
<reference evidence="1 2" key="1">
    <citation type="submission" date="2022-04" db="EMBL/GenBank/DDBJ databases">
        <title>Proposal of a three novel species of Scandinavium, Scandinavium hiltneri, Scandinavium manionii, Scandinavium tedordense.</title>
        <authorList>
            <person name="Maddock D.W."/>
            <person name="Brady C.L."/>
            <person name="Denman S."/>
            <person name="Arnold D."/>
        </authorList>
    </citation>
    <scope>NUCLEOTIDE SEQUENCE [LARGE SCALE GENOMIC DNA]</scope>
    <source>
        <strain evidence="1 2">H11S7</strain>
    </source>
</reference>
<protein>
    <submittedName>
        <fullName evidence="1">Uncharacterized protein</fullName>
    </submittedName>
</protein>
<proteinExistence type="predicted"/>
<dbReference type="EMBL" id="JALIGE010000069">
    <property type="protein sequence ID" value="MCS2160656.1"/>
    <property type="molecule type" value="Genomic_DNA"/>
</dbReference>
<gene>
    <name evidence="1" type="ORF">MUU47_05875</name>
</gene>
<organism evidence="1 2">
    <name type="scientific">Scandinavium hiltneri</name>
    <dbReference type="NCBI Taxonomy" id="2926519"/>
    <lineage>
        <taxon>Bacteria</taxon>
        <taxon>Pseudomonadati</taxon>
        <taxon>Pseudomonadota</taxon>
        <taxon>Gammaproteobacteria</taxon>
        <taxon>Enterobacterales</taxon>
        <taxon>Enterobacteriaceae</taxon>
        <taxon>Scandinavium</taxon>
    </lineage>
</organism>
<dbReference type="Proteomes" id="UP001205357">
    <property type="component" value="Unassembled WGS sequence"/>
</dbReference>
<comment type="caution">
    <text evidence="1">The sequence shown here is derived from an EMBL/GenBank/DDBJ whole genome shotgun (WGS) entry which is preliminary data.</text>
</comment>
<evidence type="ECO:0000313" key="2">
    <source>
        <dbReference type="Proteomes" id="UP001205357"/>
    </source>
</evidence>
<sequence>MTKNEIDDALGEFHDDYHIPLLAAVNAVYKASPESKPEKLSDAVKMLHLSAAALEGIILSVEGTESLREDQELAEEVTQMALSLAACKDELSDLLQNQSG</sequence>
<dbReference type="RefSeq" id="WP_258981078.1">
    <property type="nucleotide sequence ID" value="NZ_JALIGE010000069.1"/>
</dbReference>
<name>A0ABT2DYF5_9ENTR</name>
<evidence type="ECO:0000313" key="1">
    <source>
        <dbReference type="EMBL" id="MCS2160656.1"/>
    </source>
</evidence>